<keyword evidence="4" id="KW-1185">Reference proteome</keyword>
<feature type="compositionally biased region" description="Basic and acidic residues" evidence="1">
    <location>
        <begin position="104"/>
        <end position="118"/>
    </location>
</feature>
<feature type="compositionally biased region" description="Basic and acidic residues" evidence="1">
    <location>
        <begin position="78"/>
        <end position="97"/>
    </location>
</feature>
<protein>
    <recommendedName>
        <fullName evidence="2">Myb-like DNA-binding domain-containing protein</fullName>
    </recommendedName>
</protein>
<dbReference type="InterPro" id="IPR054505">
    <property type="entry name" value="Myb_DNA-bind_8"/>
</dbReference>
<dbReference type="InParanoid" id="A0A7J6IZ87"/>
<sequence>MSSNTDNQMTRFLFAILKQKNLKDIDWNAVAHDPILTQPITNGHAARMRYSRFRSAMLGLEPQKRNRAAVNKNRVTKSKKEPKPKKEEDDDNDRVKPEPGTAESEARARSPVKVKQEHNQPPYRQQFTPASMASPTAPECQPTFQPRLLTPCSDDMFSAPQNLQFSPSANIMGAHPTFDIPSIMPCTHEQDQHHHEHEHNSWGSSPIYSAFDAAYDLEGFGMGAMCDHQHGQGHTTDLHGSPTLANLMPEHMNIKNEHWDAHIIATTTTTYITQHNLPVSIIMAEKSSSAASTPKEPTPGDTNFMINLFRHMTEKPNINWDAFAAAAGFKTATVAQTRYGQIRKKYELNSIVGSPIKKRKGNSTAEEESPAKIAKTGGRVGTKGRKGKGKAAVKTEDEDDAEDGLDTKGAIKMDGDDEN</sequence>
<gene>
    <name evidence="3" type="ORF">CGGC5_v009452</name>
</gene>
<dbReference type="GeneID" id="43619438"/>
<dbReference type="AlphaFoldDB" id="A0A7J6IZ87"/>
<feature type="domain" description="Myb-like DNA-binding" evidence="2">
    <location>
        <begin position="9"/>
        <end position="57"/>
    </location>
</feature>
<proteinExistence type="predicted"/>
<dbReference type="OrthoDB" id="3944408at2759"/>
<feature type="domain" description="Myb-like DNA-binding" evidence="2">
    <location>
        <begin position="301"/>
        <end position="347"/>
    </location>
</feature>
<evidence type="ECO:0000313" key="3">
    <source>
        <dbReference type="EMBL" id="KAF4482446.1"/>
    </source>
</evidence>
<comment type="caution">
    <text evidence="3">The sequence shown here is derived from an EMBL/GenBank/DDBJ whole genome shotgun (WGS) entry which is preliminary data.</text>
</comment>
<dbReference type="Pfam" id="PF22980">
    <property type="entry name" value="Myb_DNA-bind_8"/>
    <property type="match status" value="2"/>
</dbReference>
<organism evidence="3 4">
    <name type="scientific">Colletotrichum fructicola (strain Nara gc5)</name>
    <name type="common">Anthracnose fungus</name>
    <name type="synonym">Colletotrichum gloeosporioides (strain Nara gc5)</name>
    <dbReference type="NCBI Taxonomy" id="1213859"/>
    <lineage>
        <taxon>Eukaryota</taxon>
        <taxon>Fungi</taxon>
        <taxon>Dikarya</taxon>
        <taxon>Ascomycota</taxon>
        <taxon>Pezizomycotina</taxon>
        <taxon>Sordariomycetes</taxon>
        <taxon>Hypocreomycetidae</taxon>
        <taxon>Glomerellales</taxon>
        <taxon>Glomerellaceae</taxon>
        <taxon>Colletotrichum</taxon>
        <taxon>Colletotrichum gloeosporioides species complex</taxon>
    </lineage>
</organism>
<feature type="compositionally biased region" description="Basic and acidic residues" evidence="1">
    <location>
        <begin position="405"/>
        <end position="419"/>
    </location>
</feature>
<accession>A0A7J6IZ87</accession>
<evidence type="ECO:0000259" key="2">
    <source>
        <dbReference type="Pfam" id="PF22980"/>
    </source>
</evidence>
<dbReference type="EMBL" id="ANPB02000005">
    <property type="protein sequence ID" value="KAF4482446.1"/>
    <property type="molecule type" value="Genomic_DNA"/>
</dbReference>
<dbReference type="Proteomes" id="UP000011096">
    <property type="component" value="Unassembled WGS sequence"/>
</dbReference>
<feature type="region of interest" description="Disordered" evidence="1">
    <location>
        <begin position="60"/>
        <end position="146"/>
    </location>
</feature>
<evidence type="ECO:0000256" key="1">
    <source>
        <dbReference type="SAM" id="MobiDB-lite"/>
    </source>
</evidence>
<dbReference type="RefSeq" id="XP_031885501.1">
    <property type="nucleotide sequence ID" value="XM_032035433.1"/>
</dbReference>
<feature type="compositionally biased region" description="Polar residues" evidence="1">
    <location>
        <begin position="122"/>
        <end position="134"/>
    </location>
</feature>
<reference evidence="3 4" key="1">
    <citation type="submission" date="2012-08" db="EMBL/GenBank/DDBJ databases">
        <authorList>
            <person name="Gan P.H.P."/>
            <person name="Ikeda K."/>
            <person name="Irieda H."/>
            <person name="Narusaka M."/>
            <person name="O'Connell R.J."/>
            <person name="Narusaka Y."/>
            <person name="Takano Y."/>
            <person name="Kubo Y."/>
            <person name="Shirasu K."/>
        </authorList>
    </citation>
    <scope>NUCLEOTIDE SEQUENCE [LARGE SCALE GENOMIC DNA]</scope>
    <source>
        <strain evidence="3 4">Nara gc5</strain>
    </source>
</reference>
<evidence type="ECO:0000313" key="4">
    <source>
        <dbReference type="Proteomes" id="UP000011096"/>
    </source>
</evidence>
<feature type="region of interest" description="Disordered" evidence="1">
    <location>
        <begin position="356"/>
        <end position="419"/>
    </location>
</feature>
<name>A0A7J6IZ87_COLFN</name>
<feature type="compositionally biased region" description="Basic residues" evidence="1">
    <location>
        <begin position="382"/>
        <end position="391"/>
    </location>
</feature>
<reference evidence="3 4" key="2">
    <citation type="submission" date="2020-04" db="EMBL/GenBank/DDBJ databases">
        <title>Genome sequencing and assembly of multiple isolates from the Colletotrichum gloeosporioides species complex.</title>
        <authorList>
            <person name="Gan P."/>
            <person name="Shirasu K."/>
        </authorList>
    </citation>
    <scope>NUCLEOTIDE SEQUENCE [LARGE SCALE GENOMIC DNA]</scope>
    <source>
        <strain evidence="3 4">Nara gc5</strain>
    </source>
</reference>